<sequence length="571" mass="64597">MQENHHKHNGFSPSAQSAAGNHVHLLPSWQENQTLQLPQAEINPFYPNIDIYSNLPHVNPSFPDDFPLESEFSRLNLSTSCHPFPSGGSNLENNSVVDLPIGMGFTQDPYGQAHQLPNGELQRMRVQSAVRGQMGLYVQPQNYSLGDEGLDAISYLNSRATFDYDLNDLYNGGLNLSGATIRYPSHLPYEMGYGNQSYLNRNGFKLDTSKFEDKGANNSSIFMSQFRQNFSSLENLRGKLFLVAKDQYGCRFLQKKFEGGNPEEIEFIFSEVKDYVRELMVDQFGNYLMQKFFEICNEQQMNEILVLLNSDERSLVAICLDMHGTRAMQKLLEHLTTPEQRSFVISVFKRFTVTLTKSINGHHVIQHCLKFFSTQENKHILNVVADNCLGIATDKSGCCVLQQCVAHANGKPWERLVGEITANALVLSEHPYGNYVVQYILGLKIPQVTAKTLEQLTGAYASLSMNKYGSNVVEKCLKESEEHLALEIVNEIIRSPNFLMVLQDPYGNYVAQSAMAISKGAIRHAMIHLIHIHYELLHSHPHGKRVLARIRGRKQRGITKDTLLFVAKLEY</sequence>
<dbReference type="SMART" id="SM00025">
    <property type="entry name" value="Pumilio"/>
    <property type="match status" value="8"/>
</dbReference>
<feature type="repeat" description="Pumilio" evidence="5">
    <location>
        <begin position="235"/>
        <end position="270"/>
    </location>
</feature>
<dbReference type="Gene3D" id="1.25.10.10">
    <property type="entry name" value="Leucine-rich Repeat Variant"/>
    <property type="match status" value="1"/>
</dbReference>
<evidence type="ECO:0000256" key="5">
    <source>
        <dbReference type="PROSITE-ProRule" id="PRU00317"/>
    </source>
</evidence>
<feature type="repeat" description="Pumilio" evidence="5">
    <location>
        <begin position="271"/>
        <end position="306"/>
    </location>
</feature>
<dbReference type="PANTHER" id="PTHR12537">
    <property type="entry name" value="RNA BINDING PROTEIN PUMILIO-RELATED"/>
    <property type="match status" value="1"/>
</dbReference>
<evidence type="ECO:0000256" key="2">
    <source>
        <dbReference type="ARBA" id="ARBA00022845"/>
    </source>
</evidence>
<protein>
    <submittedName>
        <fullName evidence="7">Pumilio-like protein 8</fullName>
    </submittedName>
</protein>
<accession>A0ABD1VIQ6</accession>
<evidence type="ECO:0000313" key="8">
    <source>
        <dbReference type="Proteomes" id="UP001604277"/>
    </source>
</evidence>
<comment type="caution">
    <text evidence="7">The sequence shown here is derived from an EMBL/GenBank/DDBJ whole genome shotgun (WGS) entry which is preliminary data.</text>
</comment>
<gene>
    <name evidence="7" type="ORF">Fot_18632</name>
</gene>
<feature type="repeat" description="Pumilio" evidence="5">
    <location>
        <begin position="455"/>
        <end position="490"/>
    </location>
</feature>
<proteinExistence type="predicted"/>
<dbReference type="InterPro" id="IPR001313">
    <property type="entry name" value="Pumilio_RNA-bd_rpt"/>
</dbReference>
<keyword evidence="3" id="KW-0694">RNA-binding</keyword>
<dbReference type="InterPro" id="IPR033712">
    <property type="entry name" value="Pumilio_RNA-bd"/>
</dbReference>
<feature type="repeat" description="Pumilio" evidence="5">
    <location>
        <begin position="307"/>
        <end position="346"/>
    </location>
</feature>
<dbReference type="GO" id="GO:0006417">
    <property type="term" value="P:regulation of translation"/>
    <property type="evidence" value="ECO:0007669"/>
    <property type="project" value="UniProtKB-KW"/>
</dbReference>
<keyword evidence="2" id="KW-0810">Translation regulation</keyword>
<dbReference type="PANTHER" id="PTHR12537:SF129">
    <property type="entry name" value="PUMILIO HOMOLOG 15-LIKE"/>
    <property type="match status" value="1"/>
</dbReference>
<name>A0ABD1VIQ6_9LAMI</name>
<keyword evidence="1" id="KW-0677">Repeat</keyword>
<feature type="repeat" description="Pumilio" evidence="5">
    <location>
        <begin position="419"/>
        <end position="454"/>
    </location>
</feature>
<dbReference type="FunFam" id="1.25.10.10:FF:000237">
    <property type="entry name" value="Pumilio homolog 9"/>
    <property type="match status" value="1"/>
</dbReference>
<dbReference type="Proteomes" id="UP001604277">
    <property type="component" value="Unassembled WGS sequence"/>
</dbReference>
<reference evidence="8" key="1">
    <citation type="submission" date="2024-07" db="EMBL/GenBank/DDBJ databases">
        <title>Two chromosome-level genome assemblies of Korean endemic species Abeliophyllum distichum and Forsythia ovata (Oleaceae).</title>
        <authorList>
            <person name="Jang H."/>
        </authorList>
    </citation>
    <scope>NUCLEOTIDE SEQUENCE [LARGE SCALE GENOMIC DNA]</scope>
</reference>
<dbReference type="GO" id="GO:0003723">
    <property type="term" value="F:RNA binding"/>
    <property type="evidence" value="ECO:0007669"/>
    <property type="project" value="UniProtKB-KW"/>
</dbReference>
<dbReference type="InterPro" id="IPR011989">
    <property type="entry name" value="ARM-like"/>
</dbReference>
<dbReference type="PROSITE" id="PS50303">
    <property type="entry name" value="PUM_HD"/>
    <property type="match status" value="1"/>
</dbReference>
<feature type="domain" description="PUM-HD" evidence="6">
    <location>
        <begin position="214"/>
        <end position="554"/>
    </location>
</feature>
<evidence type="ECO:0000256" key="1">
    <source>
        <dbReference type="ARBA" id="ARBA00022737"/>
    </source>
</evidence>
<comment type="function">
    <text evidence="4">Sequence-specific RNA-binding protein that regulates translation and mRNA stability by binding the 3'-UTR of target mRNAs.</text>
</comment>
<evidence type="ECO:0000256" key="4">
    <source>
        <dbReference type="ARBA" id="ARBA00058490"/>
    </source>
</evidence>
<evidence type="ECO:0000313" key="7">
    <source>
        <dbReference type="EMBL" id="KAL2537241.1"/>
    </source>
</evidence>
<feature type="repeat" description="Pumilio" evidence="5">
    <location>
        <begin position="491"/>
        <end position="528"/>
    </location>
</feature>
<evidence type="ECO:0000256" key="3">
    <source>
        <dbReference type="ARBA" id="ARBA00022884"/>
    </source>
</evidence>
<dbReference type="InterPro" id="IPR033133">
    <property type="entry name" value="PUM-HD"/>
</dbReference>
<dbReference type="SUPFAM" id="SSF48371">
    <property type="entry name" value="ARM repeat"/>
    <property type="match status" value="1"/>
</dbReference>
<evidence type="ECO:0000259" key="6">
    <source>
        <dbReference type="PROSITE" id="PS50303"/>
    </source>
</evidence>
<feature type="repeat" description="Pumilio" evidence="5">
    <location>
        <begin position="382"/>
        <end position="418"/>
    </location>
</feature>
<keyword evidence="8" id="KW-1185">Reference proteome</keyword>
<dbReference type="InterPro" id="IPR016024">
    <property type="entry name" value="ARM-type_fold"/>
</dbReference>
<dbReference type="AlphaFoldDB" id="A0ABD1VIQ6"/>
<dbReference type="Pfam" id="PF00806">
    <property type="entry name" value="PUF"/>
    <property type="match status" value="8"/>
</dbReference>
<organism evidence="7 8">
    <name type="scientific">Forsythia ovata</name>
    <dbReference type="NCBI Taxonomy" id="205694"/>
    <lineage>
        <taxon>Eukaryota</taxon>
        <taxon>Viridiplantae</taxon>
        <taxon>Streptophyta</taxon>
        <taxon>Embryophyta</taxon>
        <taxon>Tracheophyta</taxon>
        <taxon>Spermatophyta</taxon>
        <taxon>Magnoliopsida</taxon>
        <taxon>eudicotyledons</taxon>
        <taxon>Gunneridae</taxon>
        <taxon>Pentapetalae</taxon>
        <taxon>asterids</taxon>
        <taxon>lamiids</taxon>
        <taxon>Lamiales</taxon>
        <taxon>Oleaceae</taxon>
        <taxon>Forsythieae</taxon>
        <taxon>Forsythia</taxon>
    </lineage>
</organism>
<dbReference type="CDD" id="cd07920">
    <property type="entry name" value="Pumilio"/>
    <property type="match status" value="1"/>
</dbReference>
<dbReference type="EMBL" id="JBFOLJ010000005">
    <property type="protein sequence ID" value="KAL2537241.1"/>
    <property type="molecule type" value="Genomic_DNA"/>
</dbReference>
<dbReference type="PROSITE" id="PS50302">
    <property type="entry name" value="PUM"/>
    <property type="match status" value="7"/>
</dbReference>